<dbReference type="CDD" id="cd01913">
    <property type="entry name" value="protease_HslV"/>
    <property type="match status" value="1"/>
</dbReference>
<dbReference type="GO" id="GO:0005839">
    <property type="term" value="C:proteasome core complex"/>
    <property type="evidence" value="ECO:0007669"/>
    <property type="project" value="InterPro"/>
</dbReference>
<dbReference type="PIRSF" id="PIRSF039093">
    <property type="entry name" value="HslV"/>
    <property type="match status" value="1"/>
</dbReference>
<reference evidence="7" key="1">
    <citation type="submission" date="2018-06" db="EMBL/GenBank/DDBJ databases">
        <authorList>
            <person name="Zhirakovskaya E."/>
        </authorList>
    </citation>
    <scope>NUCLEOTIDE SEQUENCE</scope>
</reference>
<dbReference type="InterPro" id="IPR022281">
    <property type="entry name" value="ATP-dep_Prtase_HsIV_su"/>
</dbReference>
<evidence type="ECO:0000256" key="5">
    <source>
        <dbReference type="ARBA" id="ARBA00022723"/>
    </source>
</evidence>
<dbReference type="InterPro" id="IPR023333">
    <property type="entry name" value="Proteasome_suB-type"/>
</dbReference>
<dbReference type="AlphaFoldDB" id="A0A3B1DXC0"/>
<dbReference type="NCBIfam" id="TIGR03692">
    <property type="entry name" value="ATP_dep_HslV"/>
    <property type="match status" value="1"/>
</dbReference>
<keyword evidence="3" id="KW-0963">Cytoplasm</keyword>
<dbReference type="PROSITE" id="PS51476">
    <property type="entry name" value="PROTEASOME_BETA_2"/>
    <property type="match status" value="1"/>
</dbReference>
<dbReference type="GO" id="GO:0009376">
    <property type="term" value="C:HslUV protease complex"/>
    <property type="evidence" value="ECO:0007669"/>
    <property type="project" value="InterPro"/>
</dbReference>
<dbReference type="EC" id="3.4.25.2" evidence="7"/>
<dbReference type="SUPFAM" id="SSF56235">
    <property type="entry name" value="N-terminal nucleophile aminohydrolases (Ntn hydrolases)"/>
    <property type="match status" value="1"/>
</dbReference>
<proteinExistence type="inferred from homology"/>
<name>A0A3B1DXC0_9ZZZZ</name>
<keyword evidence="4 7" id="KW-0645">Protease</keyword>
<comment type="subcellular location">
    <subcellularLocation>
        <location evidence="1">Cytoplasm</location>
    </subcellularLocation>
</comment>
<evidence type="ECO:0000256" key="3">
    <source>
        <dbReference type="ARBA" id="ARBA00022490"/>
    </source>
</evidence>
<evidence type="ECO:0000256" key="2">
    <source>
        <dbReference type="ARBA" id="ARBA00006053"/>
    </source>
</evidence>
<organism evidence="7">
    <name type="scientific">hydrothermal vent metagenome</name>
    <dbReference type="NCBI Taxonomy" id="652676"/>
    <lineage>
        <taxon>unclassified sequences</taxon>
        <taxon>metagenomes</taxon>
        <taxon>ecological metagenomes</taxon>
    </lineage>
</organism>
<dbReference type="HAMAP" id="MF_00248">
    <property type="entry name" value="HslV"/>
    <property type="match status" value="1"/>
</dbReference>
<dbReference type="InterPro" id="IPR001353">
    <property type="entry name" value="Proteasome_sua/b"/>
</dbReference>
<dbReference type="Gene3D" id="3.60.20.10">
    <property type="entry name" value="Glutamine Phosphoribosylpyrophosphate, subunit 1, domain 1"/>
    <property type="match status" value="1"/>
</dbReference>
<dbReference type="PANTHER" id="PTHR32194:SF0">
    <property type="entry name" value="ATP-DEPENDENT PROTEASE SUBUNIT HSLV"/>
    <property type="match status" value="1"/>
</dbReference>
<evidence type="ECO:0000256" key="1">
    <source>
        <dbReference type="ARBA" id="ARBA00004496"/>
    </source>
</evidence>
<keyword evidence="5" id="KW-0479">Metal-binding</keyword>
<dbReference type="Pfam" id="PF00227">
    <property type="entry name" value="Proteasome"/>
    <property type="match status" value="1"/>
</dbReference>
<dbReference type="InterPro" id="IPR029055">
    <property type="entry name" value="Ntn_hydrolases_N"/>
</dbReference>
<sequence>MGKKSNQPKWRSTTILSVRKDGKVALGGDGQVTYGDSIMKADTKKIRWMLEDKVLVGFAGSTADAFALMERFEAKAKDYPGNIVRAATELARDWRTDRILRKLEALMIVVNDEYSLLITGQGDVVQPADGVIGIGSGGQYAVAAARALLKHSKLSATEIVKASLKIASEIDIYTNDQINVEELACQK</sequence>
<dbReference type="GO" id="GO:0051603">
    <property type="term" value="P:proteolysis involved in protein catabolic process"/>
    <property type="evidence" value="ECO:0007669"/>
    <property type="project" value="InterPro"/>
</dbReference>
<gene>
    <name evidence="7" type="ORF">MNBD_PLANCTO02-2497</name>
</gene>
<evidence type="ECO:0000313" key="7">
    <source>
        <dbReference type="EMBL" id="VAX41723.1"/>
    </source>
</evidence>
<dbReference type="PANTHER" id="PTHR32194">
    <property type="entry name" value="METALLOPROTEASE TLDD"/>
    <property type="match status" value="1"/>
</dbReference>
<comment type="similarity">
    <text evidence="2">Belongs to the peptidase T1B family. HslV subfamily.</text>
</comment>
<dbReference type="EMBL" id="UOGL01000582">
    <property type="protein sequence ID" value="VAX41723.1"/>
    <property type="molecule type" value="Genomic_DNA"/>
</dbReference>
<evidence type="ECO:0000256" key="6">
    <source>
        <dbReference type="ARBA" id="ARBA00022801"/>
    </source>
</evidence>
<dbReference type="GO" id="GO:0004298">
    <property type="term" value="F:threonine-type endopeptidase activity"/>
    <property type="evidence" value="ECO:0007669"/>
    <property type="project" value="InterPro"/>
</dbReference>
<keyword evidence="6 7" id="KW-0378">Hydrolase</keyword>
<accession>A0A3B1DXC0</accession>
<protein>
    <submittedName>
        <fullName evidence="7">ATP-dependent protease subunit HslV</fullName>
        <ecNumber evidence="7">3.4.25.2</ecNumber>
    </submittedName>
</protein>
<dbReference type="NCBIfam" id="NF003964">
    <property type="entry name" value="PRK05456.1"/>
    <property type="match status" value="1"/>
</dbReference>
<dbReference type="GO" id="GO:0046872">
    <property type="term" value="F:metal ion binding"/>
    <property type="evidence" value="ECO:0007669"/>
    <property type="project" value="UniProtKB-KW"/>
</dbReference>
<evidence type="ECO:0000256" key="4">
    <source>
        <dbReference type="ARBA" id="ARBA00022670"/>
    </source>
</evidence>